<accession>A0ABP9L976</accession>
<dbReference type="Pfam" id="PF00145">
    <property type="entry name" value="DNA_methylase"/>
    <property type="match status" value="1"/>
</dbReference>
<dbReference type="InterPro" id="IPR050390">
    <property type="entry name" value="C5-Methyltransferase"/>
</dbReference>
<dbReference type="PANTHER" id="PTHR10629">
    <property type="entry name" value="CYTOSINE-SPECIFIC METHYLTRANSFERASE"/>
    <property type="match status" value="1"/>
</dbReference>
<protein>
    <recommendedName>
        <fullName evidence="1">DNA (cytosine-5-)-methyltransferase</fullName>
        <ecNumber evidence="1">2.1.1.37</ecNumber>
    </recommendedName>
</protein>
<evidence type="ECO:0000256" key="2">
    <source>
        <dbReference type="ARBA" id="ARBA00022603"/>
    </source>
</evidence>
<dbReference type="EMBL" id="BAABHW010000002">
    <property type="protein sequence ID" value="GAA5071265.1"/>
    <property type="molecule type" value="Genomic_DNA"/>
</dbReference>
<evidence type="ECO:0000256" key="1">
    <source>
        <dbReference type="ARBA" id="ARBA00011975"/>
    </source>
</evidence>
<dbReference type="Proteomes" id="UP001499910">
    <property type="component" value="Unassembled WGS sequence"/>
</dbReference>
<evidence type="ECO:0000256" key="3">
    <source>
        <dbReference type="ARBA" id="ARBA00022679"/>
    </source>
</evidence>
<evidence type="ECO:0000256" key="4">
    <source>
        <dbReference type="ARBA" id="ARBA00022691"/>
    </source>
</evidence>
<dbReference type="InterPro" id="IPR001525">
    <property type="entry name" value="C5_MeTfrase"/>
</dbReference>
<keyword evidence="8" id="KW-1185">Reference proteome</keyword>
<reference evidence="8" key="1">
    <citation type="journal article" date="2019" name="Int. J. Syst. Evol. Microbiol.">
        <title>The Global Catalogue of Microorganisms (GCM) 10K type strain sequencing project: providing services to taxonomists for standard genome sequencing and annotation.</title>
        <authorList>
            <consortium name="The Broad Institute Genomics Platform"/>
            <consortium name="The Broad Institute Genome Sequencing Center for Infectious Disease"/>
            <person name="Wu L."/>
            <person name="Ma J."/>
        </authorList>
    </citation>
    <scope>NUCLEOTIDE SEQUENCE [LARGE SCALE GENOMIC DNA]</scope>
    <source>
        <strain evidence="8">JCM 18015</strain>
    </source>
</reference>
<dbReference type="Gene3D" id="3.90.120.10">
    <property type="entry name" value="DNA Methylase, subunit A, domain 2"/>
    <property type="match status" value="1"/>
</dbReference>
<proteinExistence type="predicted"/>
<keyword evidence="5" id="KW-0680">Restriction system</keyword>
<sequence>MPQPGHGSDPLHDYTVKRSQRVEQIIAAIPVDGGSRAALPKDLRLDCHAKVDGFKDVYGRMSWATQSPTITGGCINPSKGRFLHPEQDRPITLREAALLQGFPRGYHFSLERGRYPAAQMIGNAFPPKFAEHHAREIANCLDNLQTQ</sequence>
<evidence type="ECO:0000256" key="5">
    <source>
        <dbReference type="ARBA" id="ARBA00022747"/>
    </source>
</evidence>
<dbReference type="SUPFAM" id="SSF53335">
    <property type="entry name" value="S-adenosyl-L-methionine-dependent methyltransferases"/>
    <property type="match status" value="1"/>
</dbReference>
<evidence type="ECO:0000313" key="7">
    <source>
        <dbReference type="EMBL" id="GAA5071265.1"/>
    </source>
</evidence>
<organism evidence="7 8">
    <name type="scientific">[Roseibacterium] beibuensis</name>
    <dbReference type="NCBI Taxonomy" id="1193142"/>
    <lineage>
        <taxon>Bacteria</taxon>
        <taxon>Pseudomonadati</taxon>
        <taxon>Pseudomonadota</taxon>
        <taxon>Alphaproteobacteria</taxon>
        <taxon>Rhodobacterales</taxon>
        <taxon>Roseobacteraceae</taxon>
        <taxon>Roseicyclus</taxon>
    </lineage>
</organism>
<dbReference type="EC" id="2.1.1.37" evidence="1"/>
<gene>
    <name evidence="7" type="ORF">GCM10023209_14780</name>
</gene>
<keyword evidence="3" id="KW-0808">Transferase</keyword>
<name>A0ABP9L976_9RHOB</name>
<dbReference type="InterPro" id="IPR029063">
    <property type="entry name" value="SAM-dependent_MTases_sf"/>
</dbReference>
<comment type="catalytic activity">
    <reaction evidence="6">
        <text>a 2'-deoxycytidine in DNA + S-adenosyl-L-methionine = a 5-methyl-2'-deoxycytidine in DNA + S-adenosyl-L-homocysteine + H(+)</text>
        <dbReference type="Rhea" id="RHEA:13681"/>
        <dbReference type="Rhea" id="RHEA-COMP:11369"/>
        <dbReference type="Rhea" id="RHEA-COMP:11370"/>
        <dbReference type="ChEBI" id="CHEBI:15378"/>
        <dbReference type="ChEBI" id="CHEBI:57856"/>
        <dbReference type="ChEBI" id="CHEBI:59789"/>
        <dbReference type="ChEBI" id="CHEBI:85452"/>
        <dbReference type="ChEBI" id="CHEBI:85454"/>
        <dbReference type="EC" id="2.1.1.37"/>
    </reaction>
</comment>
<comment type="caution">
    <text evidence="7">The sequence shown here is derived from an EMBL/GenBank/DDBJ whole genome shotgun (WGS) entry which is preliminary data.</text>
</comment>
<keyword evidence="2" id="KW-0489">Methyltransferase</keyword>
<dbReference type="PANTHER" id="PTHR10629:SF52">
    <property type="entry name" value="DNA (CYTOSINE-5)-METHYLTRANSFERASE 1"/>
    <property type="match status" value="1"/>
</dbReference>
<evidence type="ECO:0000256" key="6">
    <source>
        <dbReference type="ARBA" id="ARBA00047422"/>
    </source>
</evidence>
<keyword evidence="4" id="KW-0949">S-adenosyl-L-methionine</keyword>
<evidence type="ECO:0000313" key="8">
    <source>
        <dbReference type="Proteomes" id="UP001499910"/>
    </source>
</evidence>